<dbReference type="GO" id="GO:0004467">
    <property type="term" value="F:long-chain fatty acid-CoA ligase activity"/>
    <property type="evidence" value="ECO:0007669"/>
    <property type="project" value="TreeGrafter"/>
</dbReference>
<name>A0A848KTX0_9ACTN</name>
<evidence type="ECO:0000256" key="3">
    <source>
        <dbReference type="ARBA" id="ARBA00022741"/>
    </source>
</evidence>
<dbReference type="RefSeq" id="WP_170194656.1">
    <property type="nucleotide sequence ID" value="NZ_JABBNB010000012.1"/>
</dbReference>
<dbReference type="AlphaFoldDB" id="A0A848KTX0"/>
<dbReference type="Gene3D" id="3.40.50.12780">
    <property type="entry name" value="N-terminal domain of ligase-like"/>
    <property type="match status" value="1"/>
</dbReference>
<accession>A0A848KTX0</accession>
<dbReference type="PROSITE" id="PS00455">
    <property type="entry name" value="AMP_BINDING"/>
    <property type="match status" value="1"/>
</dbReference>
<dbReference type="GO" id="GO:0005886">
    <property type="term" value="C:plasma membrane"/>
    <property type="evidence" value="ECO:0007669"/>
    <property type="project" value="TreeGrafter"/>
</dbReference>
<dbReference type="InterPro" id="IPR042099">
    <property type="entry name" value="ANL_N_sf"/>
</dbReference>
<comment type="similarity">
    <text evidence="1">Belongs to the ATP-dependent AMP-binding enzyme family.</text>
</comment>
<gene>
    <name evidence="7" type="ORF">HH308_13090</name>
</gene>
<dbReference type="Proteomes" id="UP000550729">
    <property type="component" value="Unassembled WGS sequence"/>
</dbReference>
<protein>
    <submittedName>
        <fullName evidence="7">AMP-binding protein</fullName>
    </submittedName>
</protein>
<dbReference type="InterPro" id="IPR045851">
    <property type="entry name" value="AMP-bd_C_sf"/>
</dbReference>
<dbReference type="PANTHER" id="PTHR43107">
    <property type="entry name" value="LONG-CHAIN FATTY ACID TRANSPORT PROTEIN"/>
    <property type="match status" value="1"/>
</dbReference>
<evidence type="ECO:0000256" key="4">
    <source>
        <dbReference type="ARBA" id="ARBA00022840"/>
    </source>
</evidence>
<dbReference type="SUPFAM" id="SSF56801">
    <property type="entry name" value="Acetyl-CoA synthetase-like"/>
    <property type="match status" value="1"/>
</dbReference>
<evidence type="ECO:0000313" key="8">
    <source>
        <dbReference type="Proteomes" id="UP000550729"/>
    </source>
</evidence>
<comment type="caution">
    <text evidence="7">The sequence shown here is derived from an EMBL/GenBank/DDBJ whole genome shotgun (WGS) entry which is preliminary data.</text>
</comment>
<proteinExistence type="inferred from homology"/>
<keyword evidence="2" id="KW-0436">Ligase</keyword>
<reference evidence="7 8" key="1">
    <citation type="submission" date="2020-04" db="EMBL/GenBank/DDBJ databases">
        <title>Gordonia sp. nov. TBRC 11910.</title>
        <authorList>
            <person name="Suriyachadkun C."/>
        </authorList>
    </citation>
    <scope>NUCLEOTIDE SEQUENCE [LARGE SCALE GENOMIC DNA]</scope>
    <source>
        <strain evidence="7 8">TBRC 11910</strain>
    </source>
</reference>
<dbReference type="PANTHER" id="PTHR43107:SF15">
    <property type="entry name" value="FATTY ACID TRANSPORT PROTEIN 3, ISOFORM A"/>
    <property type="match status" value="1"/>
</dbReference>
<dbReference type="InterPro" id="IPR025110">
    <property type="entry name" value="AMP-bd_C"/>
</dbReference>
<dbReference type="GO" id="GO:0044539">
    <property type="term" value="P:long-chain fatty acid import into cell"/>
    <property type="evidence" value="ECO:0007669"/>
    <property type="project" value="TreeGrafter"/>
</dbReference>
<evidence type="ECO:0000256" key="2">
    <source>
        <dbReference type="ARBA" id="ARBA00022598"/>
    </source>
</evidence>
<dbReference type="Pfam" id="PF00501">
    <property type="entry name" value="AMP-binding"/>
    <property type="match status" value="1"/>
</dbReference>
<keyword evidence="3" id="KW-0547">Nucleotide-binding</keyword>
<dbReference type="GO" id="GO:0005524">
    <property type="term" value="F:ATP binding"/>
    <property type="evidence" value="ECO:0007669"/>
    <property type="project" value="UniProtKB-KW"/>
</dbReference>
<evidence type="ECO:0000259" key="6">
    <source>
        <dbReference type="Pfam" id="PF13193"/>
    </source>
</evidence>
<evidence type="ECO:0000313" key="7">
    <source>
        <dbReference type="EMBL" id="NMO02146.1"/>
    </source>
</evidence>
<dbReference type="Pfam" id="PF13193">
    <property type="entry name" value="AMP-binding_C"/>
    <property type="match status" value="1"/>
</dbReference>
<keyword evidence="4" id="KW-0067">ATP-binding</keyword>
<dbReference type="GO" id="GO:0005324">
    <property type="term" value="F:long-chain fatty acid transmembrane transporter activity"/>
    <property type="evidence" value="ECO:0007669"/>
    <property type="project" value="TreeGrafter"/>
</dbReference>
<dbReference type="NCBIfam" id="NF009927">
    <property type="entry name" value="PRK13388.1"/>
    <property type="match status" value="1"/>
</dbReference>
<keyword evidence="8" id="KW-1185">Reference proteome</keyword>
<dbReference type="InterPro" id="IPR020845">
    <property type="entry name" value="AMP-binding_CS"/>
</dbReference>
<dbReference type="Gene3D" id="3.30.300.30">
    <property type="match status" value="1"/>
</dbReference>
<dbReference type="EMBL" id="JABBNB010000012">
    <property type="protein sequence ID" value="NMO02146.1"/>
    <property type="molecule type" value="Genomic_DNA"/>
</dbReference>
<dbReference type="InterPro" id="IPR000873">
    <property type="entry name" value="AMP-dep_synth/lig_dom"/>
</dbReference>
<organism evidence="7 8">
    <name type="scientific">Gordonia asplenii</name>
    <dbReference type="NCBI Taxonomy" id="2725283"/>
    <lineage>
        <taxon>Bacteria</taxon>
        <taxon>Bacillati</taxon>
        <taxon>Actinomycetota</taxon>
        <taxon>Actinomycetes</taxon>
        <taxon>Mycobacteriales</taxon>
        <taxon>Gordoniaceae</taxon>
        <taxon>Gordonia</taxon>
    </lineage>
</organism>
<evidence type="ECO:0000256" key="1">
    <source>
        <dbReference type="ARBA" id="ARBA00006432"/>
    </source>
</evidence>
<sequence>MADTVTQLLQARSDDDTTAVAFGDKTWTWREHIASATRQASAVIALADTARPMHVGVLLPNSPALLTSLAASALGGYITVGINNTRRGDALAADILRADCQILLTDATAKPLLDGLDLPGVRIVDVESDEWAHLVANAGELVPHSVPTAMDTFMLIFTSGTSGNPKPVQLAHMMVPFAGPVLVDKYQVTTDDVCYLSMPLFHSAAIMGGYCVALCSGAAMVPATFSATRFLDDVRSYGITYMNYVGRPLSYILATPELPDDADNPLRVAFGNEATDRDIDEFSRRFGCTVWDAFGSTELAIIITREPGTPAGSIGKGYPGVAIYDSETGKECAPAQFDENGALANPDEAIGEIVNTHGAGLFVGYYNDADSTAERIRDGKYWSGDLGYRDADEWIYLAGRTGDWMRVDGENIAAGPVERILMRETKISRVAVYGVPDEHVGDAVMAAIVLRDNVTLTPEELVEFLATQSDLSPKAWPTYIRIDADLPSTATNKIVKRELKAQGVAGTRLWRREPRSSDYQVVGGNSPVPR</sequence>
<evidence type="ECO:0000259" key="5">
    <source>
        <dbReference type="Pfam" id="PF00501"/>
    </source>
</evidence>
<feature type="domain" description="AMP-dependent synthetase/ligase" evidence="5">
    <location>
        <begin position="10"/>
        <end position="366"/>
    </location>
</feature>
<feature type="domain" description="AMP-binding enzyme C-terminal" evidence="6">
    <location>
        <begin position="417"/>
        <end position="493"/>
    </location>
</feature>